<keyword evidence="3" id="KW-1185">Reference proteome</keyword>
<dbReference type="Proteomes" id="UP000006038">
    <property type="component" value="Unassembled WGS sequence"/>
</dbReference>
<feature type="compositionally biased region" description="Basic and acidic residues" evidence="1">
    <location>
        <begin position="1"/>
        <end position="24"/>
    </location>
</feature>
<dbReference type="Gramene" id="OB0037G10060.1">
    <property type="protein sequence ID" value="OB0037G10060.1"/>
    <property type="gene ID" value="OB0037G10060"/>
</dbReference>
<accession>J3KTX3</accession>
<dbReference type="EnsemblPlants" id="OB0037G10060.1">
    <property type="protein sequence ID" value="OB0037G10060.1"/>
    <property type="gene ID" value="OB0037G10060"/>
</dbReference>
<name>J3KTX3_ORYBR</name>
<organism evidence="2">
    <name type="scientific">Oryza brachyantha</name>
    <name type="common">malo sina</name>
    <dbReference type="NCBI Taxonomy" id="4533"/>
    <lineage>
        <taxon>Eukaryota</taxon>
        <taxon>Viridiplantae</taxon>
        <taxon>Streptophyta</taxon>
        <taxon>Embryophyta</taxon>
        <taxon>Tracheophyta</taxon>
        <taxon>Spermatophyta</taxon>
        <taxon>Magnoliopsida</taxon>
        <taxon>Liliopsida</taxon>
        <taxon>Poales</taxon>
        <taxon>Poaceae</taxon>
        <taxon>BOP clade</taxon>
        <taxon>Oryzoideae</taxon>
        <taxon>Oryzeae</taxon>
        <taxon>Oryzinae</taxon>
        <taxon>Oryza</taxon>
    </lineage>
</organism>
<evidence type="ECO:0000313" key="2">
    <source>
        <dbReference type="EnsemblPlants" id="OB0037G10060.1"/>
    </source>
</evidence>
<evidence type="ECO:0000256" key="1">
    <source>
        <dbReference type="SAM" id="MobiDB-lite"/>
    </source>
</evidence>
<feature type="region of interest" description="Disordered" evidence="1">
    <location>
        <begin position="1"/>
        <end position="51"/>
    </location>
</feature>
<reference evidence="2" key="1">
    <citation type="submission" date="2015-06" db="UniProtKB">
        <authorList>
            <consortium name="EnsemblPlants"/>
        </authorList>
    </citation>
    <scope>IDENTIFICATION</scope>
</reference>
<dbReference type="HOGENOM" id="CLU_2201046_0_0_1"/>
<dbReference type="AlphaFoldDB" id="J3KTX3"/>
<proteinExistence type="predicted"/>
<evidence type="ECO:0000313" key="3">
    <source>
        <dbReference type="Proteomes" id="UP000006038"/>
    </source>
</evidence>
<protein>
    <submittedName>
        <fullName evidence="2">Uncharacterized protein</fullName>
    </submittedName>
</protein>
<dbReference type="STRING" id="4533.J3KTX3"/>
<sequence>MAKSGAEEWRRNADTHKMSAEEVRAAGVEASMRPPGRGTGTGETSSYDGKYMGRSQTEWVGLGQRYNELLNKYFYMKDDRSASEMLYEHGPYSPYRVDYADLELEMGC</sequence>